<keyword evidence="2" id="KW-1185">Reference proteome</keyword>
<evidence type="ECO:0000313" key="2">
    <source>
        <dbReference type="Proteomes" id="UP001642464"/>
    </source>
</evidence>
<evidence type="ECO:0000313" key="1">
    <source>
        <dbReference type="EMBL" id="CAK9052862.1"/>
    </source>
</evidence>
<dbReference type="Proteomes" id="UP001642464">
    <property type="component" value="Unassembled WGS sequence"/>
</dbReference>
<reference evidence="1 2" key="1">
    <citation type="submission" date="2024-02" db="EMBL/GenBank/DDBJ databases">
        <authorList>
            <person name="Chen Y."/>
            <person name="Shah S."/>
            <person name="Dougan E. K."/>
            <person name="Thang M."/>
            <person name="Chan C."/>
        </authorList>
    </citation>
    <scope>NUCLEOTIDE SEQUENCE [LARGE SCALE GENOMIC DNA]</scope>
</reference>
<gene>
    <name evidence="1" type="ORF">SCF082_LOCUS28876</name>
</gene>
<sequence>MSHWGIDDLVKEITDLAEIEQVRKGEELITRLVAQLSTKISYAGEISPSALLKLNQHLAATSLADTIKRTLQSCLDERAMSSCDGPLKLISKPQTMTSVWNYLDEDEAKAIATAPLPTMVNIVCNRMKKVGVKALKEKTKKATVAYLIQLLVTREKLIQSQQKFTS</sequence>
<proteinExistence type="predicted"/>
<dbReference type="EMBL" id="CAXAMM010022958">
    <property type="protein sequence ID" value="CAK9052862.1"/>
    <property type="molecule type" value="Genomic_DNA"/>
</dbReference>
<protein>
    <submittedName>
        <fullName evidence="1">Uncharacterized protein</fullName>
    </submittedName>
</protein>
<accession>A0ABP0MQ71</accession>
<name>A0ABP0MQ71_9DINO</name>
<organism evidence="1 2">
    <name type="scientific">Durusdinium trenchii</name>
    <dbReference type="NCBI Taxonomy" id="1381693"/>
    <lineage>
        <taxon>Eukaryota</taxon>
        <taxon>Sar</taxon>
        <taxon>Alveolata</taxon>
        <taxon>Dinophyceae</taxon>
        <taxon>Suessiales</taxon>
        <taxon>Symbiodiniaceae</taxon>
        <taxon>Durusdinium</taxon>
    </lineage>
</organism>
<comment type="caution">
    <text evidence="1">The sequence shown here is derived from an EMBL/GenBank/DDBJ whole genome shotgun (WGS) entry which is preliminary data.</text>
</comment>